<feature type="domain" description="Type II secretion system protein GspF" evidence="9">
    <location>
        <begin position="69"/>
        <end position="191"/>
    </location>
</feature>
<dbReference type="FunFam" id="1.20.81.30:FF:000001">
    <property type="entry name" value="Type II secretion system protein F"/>
    <property type="match status" value="2"/>
</dbReference>
<comment type="subcellular location">
    <subcellularLocation>
        <location evidence="1">Cell inner membrane</location>
        <topology evidence="1">Multi-pass membrane protein</topology>
    </subcellularLocation>
</comment>
<keyword evidence="7 8" id="KW-0472">Membrane</keyword>
<sequence length="402" mass="44575">MSIFRYVTKDLQGEYHKGEVETADEVQAANLLRRKHLIVISIKSGSGSSEKFWDKYLSRVSFEDIVVSTRELATMVEAGLVLSEALDILEEQQANNKFKRALGEISRDVKGGLDFATALEKHPDIYPPLYGKLVRAGQASGKLDIILKDLATNLEKEREFKSKVKGAMIYPALVITMMVAVMMVMVFFVMPKLTGLYKDSGIELPLPTQIMLGMANFILNFWWAVAFIAVVAMFFIRRFARTPEGRLAIDKFILKMPVVGKVANLVIMTNFTRTLSLLIAAGLSILDSIKIVGDISGNRVYKDGLDLAYKGVERGLPFSDQILSLKVFPRIVGQMIKIGEETGKLDEVMSRLANHFEAEADNSLKNITALIEPIVLIVLGIGVGLLVVSVILPIYQLTTSIK</sequence>
<evidence type="ECO:0000256" key="5">
    <source>
        <dbReference type="ARBA" id="ARBA00022692"/>
    </source>
</evidence>
<reference evidence="10 11" key="1">
    <citation type="journal article" date="2015" name="Nature">
        <title>rRNA introns, odd ribosomes, and small enigmatic genomes across a large radiation of phyla.</title>
        <authorList>
            <person name="Brown C.T."/>
            <person name="Hug L.A."/>
            <person name="Thomas B.C."/>
            <person name="Sharon I."/>
            <person name="Castelle C.J."/>
            <person name="Singh A."/>
            <person name="Wilkins M.J."/>
            <person name="Williams K.H."/>
            <person name="Banfield J.F."/>
        </authorList>
    </citation>
    <scope>NUCLEOTIDE SEQUENCE [LARGE SCALE GENOMIC DNA]</scope>
</reference>
<dbReference type="EMBL" id="LCBN01000064">
    <property type="protein sequence ID" value="KKS11779.1"/>
    <property type="molecule type" value="Genomic_DNA"/>
</dbReference>
<dbReference type="Proteomes" id="UP000034753">
    <property type="component" value="Unassembled WGS sequence"/>
</dbReference>
<dbReference type="Gene3D" id="1.20.81.30">
    <property type="entry name" value="Type II secretion system (T2SS), domain F"/>
    <property type="match status" value="2"/>
</dbReference>
<keyword evidence="6 8" id="KW-1133">Transmembrane helix</keyword>
<evidence type="ECO:0000313" key="10">
    <source>
        <dbReference type="EMBL" id="KKS11779.1"/>
    </source>
</evidence>
<dbReference type="PRINTS" id="PR00812">
    <property type="entry name" value="BCTERIALGSPF"/>
</dbReference>
<gene>
    <name evidence="10" type="ORF">UU67_C0064G0005</name>
</gene>
<evidence type="ECO:0000256" key="4">
    <source>
        <dbReference type="ARBA" id="ARBA00022519"/>
    </source>
</evidence>
<evidence type="ECO:0000256" key="2">
    <source>
        <dbReference type="ARBA" id="ARBA00005745"/>
    </source>
</evidence>
<keyword evidence="5 8" id="KW-0812">Transmembrane</keyword>
<comment type="similarity">
    <text evidence="2">Belongs to the GSP F family.</text>
</comment>
<feature type="domain" description="Type II secretion system protein GspF" evidence="9">
    <location>
        <begin position="271"/>
        <end position="393"/>
    </location>
</feature>
<dbReference type="InterPro" id="IPR042094">
    <property type="entry name" value="T2SS_GspF_sf"/>
</dbReference>
<dbReference type="InterPro" id="IPR018076">
    <property type="entry name" value="T2SS_GspF_dom"/>
</dbReference>
<feature type="transmembrane region" description="Helical" evidence="8">
    <location>
        <begin position="374"/>
        <end position="395"/>
    </location>
</feature>
<dbReference type="AlphaFoldDB" id="A0A0G0WFM7"/>
<protein>
    <submittedName>
        <fullName evidence="10">Type 4 fimbrial assembly protein pilC</fullName>
    </submittedName>
</protein>
<feature type="transmembrane region" description="Helical" evidence="8">
    <location>
        <begin position="168"/>
        <end position="190"/>
    </location>
</feature>
<proteinExistence type="inferred from homology"/>
<evidence type="ECO:0000259" key="9">
    <source>
        <dbReference type="Pfam" id="PF00482"/>
    </source>
</evidence>
<dbReference type="PANTHER" id="PTHR30012:SF0">
    <property type="entry name" value="TYPE II SECRETION SYSTEM PROTEIN F-RELATED"/>
    <property type="match status" value="1"/>
</dbReference>
<evidence type="ECO:0000256" key="6">
    <source>
        <dbReference type="ARBA" id="ARBA00022989"/>
    </source>
</evidence>
<accession>A0A0G0WFM7</accession>
<evidence type="ECO:0000256" key="1">
    <source>
        <dbReference type="ARBA" id="ARBA00004429"/>
    </source>
</evidence>
<evidence type="ECO:0000256" key="8">
    <source>
        <dbReference type="SAM" id="Phobius"/>
    </source>
</evidence>
<dbReference type="InterPro" id="IPR003004">
    <property type="entry name" value="GspF/PilC"/>
</dbReference>
<dbReference type="PANTHER" id="PTHR30012">
    <property type="entry name" value="GENERAL SECRETION PATHWAY PROTEIN"/>
    <property type="match status" value="1"/>
</dbReference>
<comment type="caution">
    <text evidence="10">The sequence shown here is derived from an EMBL/GenBank/DDBJ whole genome shotgun (WGS) entry which is preliminary data.</text>
</comment>
<evidence type="ECO:0000256" key="7">
    <source>
        <dbReference type="ARBA" id="ARBA00023136"/>
    </source>
</evidence>
<evidence type="ECO:0000313" key="11">
    <source>
        <dbReference type="Proteomes" id="UP000034753"/>
    </source>
</evidence>
<organism evidence="10 11">
    <name type="scientific">Candidatus Daviesbacteria bacterium GW2011_GWB1_41_5</name>
    <dbReference type="NCBI Taxonomy" id="1618429"/>
    <lineage>
        <taxon>Bacteria</taxon>
        <taxon>Candidatus Daviesiibacteriota</taxon>
    </lineage>
</organism>
<dbReference type="Pfam" id="PF00482">
    <property type="entry name" value="T2SSF"/>
    <property type="match status" value="2"/>
</dbReference>
<dbReference type="GO" id="GO:0015628">
    <property type="term" value="P:protein secretion by the type II secretion system"/>
    <property type="evidence" value="ECO:0007669"/>
    <property type="project" value="TreeGrafter"/>
</dbReference>
<dbReference type="GO" id="GO:0005886">
    <property type="term" value="C:plasma membrane"/>
    <property type="evidence" value="ECO:0007669"/>
    <property type="project" value="UniProtKB-SubCell"/>
</dbReference>
<keyword evidence="4" id="KW-0997">Cell inner membrane</keyword>
<keyword evidence="3" id="KW-1003">Cell membrane</keyword>
<feature type="transmembrane region" description="Helical" evidence="8">
    <location>
        <begin position="210"/>
        <end position="236"/>
    </location>
</feature>
<name>A0A0G0WFM7_9BACT</name>
<evidence type="ECO:0000256" key="3">
    <source>
        <dbReference type="ARBA" id="ARBA00022475"/>
    </source>
</evidence>